<dbReference type="SMART" id="SM01007">
    <property type="entry name" value="Aldolase_II"/>
    <property type="match status" value="1"/>
</dbReference>
<gene>
    <name evidence="4" type="ORF">UFOPK2786_01424</name>
</gene>
<proteinExistence type="predicted"/>
<reference evidence="4" key="1">
    <citation type="submission" date="2020-05" db="EMBL/GenBank/DDBJ databases">
        <authorList>
            <person name="Chiriac C."/>
            <person name="Salcher M."/>
            <person name="Ghai R."/>
            <person name="Kavagutti S V."/>
        </authorList>
    </citation>
    <scope>NUCLEOTIDE SEQUENCE</scope>
</reference>
<dbReference type="PANTHER" id="PTHR22789">
    <property type="entry name" value="FUCULOSE PHOSPHATE ALDOLASE"/>
    <property type="match status" value="1"/>
</dbReference>
<dbReference type="InterPro" id="IPR001303">
    <property type="entry name" value="Aldolase_II/adducin_N"/>
</dbReference>
<dbReference type="GO" id="GO:0046872">
    <property type="term" value="F:metal ion binding"/>
    <property type="evidence" value="ECO:0007669"/>
    <property type="project" value="UniProtKB-KW"/>
</dbReference>
<dbReference type="EMBL" id="CAEZYW010000247">
    <property type="protein sequence ID" value="CAB4753746.1"/>
    <property type="molecule type" value="Genomic_DNA"/>
</dbReference>
<name>A0A6J6U2P6_9ZZZZ</name>
<dbReference type="GO" id="GO:0016832">
    <property type="term" value="F:aldehyde-lyase activity"/>
    <property type="evidence" value="ECO:0007669"/>
    <property type="project" value="TreeGrafter"/>
</dbReference>
<dbReference type="GO" id="GO:0019323">
    <property type="term" value="P:pentose catabolic process"/>
    <property type="evidence" value="ECO:0007669"/>
    <property type="project" value="TreeGrafter"/>
</dbReference>
<keyword evidence="2" id="KW-0456">Lyase</keyword>
<evidence type="ECO:0000313" key="4">
    <source>
        <dbReference type="EMBL" id="CAB4753746.1"/>
    </source>
</evidence>
<dbReference type="Pfam" id="PF00596">
    <property type="entry name" value="Aldolase_II"/>
    <property type="match status" value="1"/>
</dbReference>
<dbReference type="GO" id="GO:0005829">
    <property type="term" value="C:cytosol"/>
    <property type="evidence" value="ECO:0007669"/>
    <property type="project" value="TreeGrafter"/>
</dbReference>
<sequence>MNTSRPSLLRLCNALGEPGRDLVLSAEGNVSSRLDDQADGSRRMIIKASGCSLATMTDDDLLLVDRQMISPLLDQPDVTDDITAAAYRSSVIDAGARPRMPSVEAILHAVIYDETSVQVIAHTHPTAVNAILCSQTPELLVGGALFPDMIVVLGRRQLLLPYVDPGVPLARAVRDAIRAFVSQEGTAPRVIYLANHGLFVLASSPDEALQITSMVVKVARIISGSLAAGGPRFLDAANVDRIENRPDEQYRRALLTAQAANPSTTTEEA</sequence>
<organism evidence="4">
    <name type="scientific">freshwater metagenome</name>
    <dbReference type="NCBI Taxonomy" id="449393"/>
    <lineage>
        <taxon>unclassified sequences</taxon>
        <taxon>metagenomes</taxon>
        <taxon>ecological metagenomes</taxon>
    </lineage>
</organism>
<dbReference type="AlphaFoldDB" id="A0A6J6U2P6"/>
<accession>A0A6J6U2P6</accession>
<dbReference type="InterPro" id="IPR050197">
    <property type="entry name" value="Aldolase_class_II_sugar_metab"/>
</dbReference>
<keyword evidence="1" id="KW-0479">Metal-binding</keyword>
<dbReference type="SUPFAM" id="SSF53639">
    <property type="entry name" value="AraD/HMP-PK domain-like"/>
    <property type="match status" value="1"/>
</dbReference>
<dbReference type="PANTHER" id="PTHR22789:SF0">
    <property type="entry name" value="3-OXO-TETRONATE 4-PHOSPHATE DECARBOXYLASE-RELATED"/>
    <property type="match status" value="1"/>
</dbReference>
<dbReference type="InterPro" id="IPR036409">
    <property type="entry name" value="Aldolase_II/adducin_N_sf"/>
</dbReference>
<feature type="domain" description="Class II aldolase/adducin N-terminal" evidence="3">
    <location>
        <begin position="7"/>
        <end position="223"/>
    </location>
</feature>
<evidence type="ECO:0000259" key="3">
    <source>
        <dbReference type="SMART" id="SM01007"/>
    </source>
</evidence>
<evidence type="ECO:0000256" key="2">
    <source>
        <dbReference type="ARBA" id="ARBA00023239"/>
    </source>
</evidence>
<dbReference type="Gene3D" id="3.40.225.10">
    <property type="entry name" value="Class II aldolase/adducin N-terminal domain"/>
    <property type="match status" value="1"/>
</dbReference>
<protein>
    <submittedName>
        <fullName evidence="4">Unannotated protein</fullName>
    </submittedName>
</protein>
<evidence type="ECO:0000256" key="1">
    <source>
        <dbReference type="ARBA" id="ARBA00022723"/>
    </source>
</evidence>